<reference evidence="2 4" key="1">
    <citation type="submission" date="2017-11" db="EMBL/GenBank/DDBJ databases">
        <title>Comparitive Functional Genomics of Dry Heat Resistant strains isolated from the Viking Spacecraft.</title>
        <authorList>
            <person name="Seuylemezian A."/>
            <person name="Cooper K."/>
            <person name="Vaishampayan P."/>
        </authorList>
    </citation>
    <scope>NUCLEOTIDE SEQUENCE [LARGE SCALE GENOMIC DNA]</scope>
    <source>
        <strain evidence="2 4">M4.6</strain>
    </source>
</reference>
<name>A0A2N5GFR1_9BACI</name>
<dbReference type="PANTHER" id="PTHR34385:SF1">
    <property type="entry name" value="PEPTIDOGLYCAN L-ALANYL-D-GLUTAMATE ENDOPEPTIDASE CWLK"/>
    <property type="match status" value="1"/>
</dbReference>
<evidence type="ECO:0000259" key="1">
    <source>
        <dbReference type="Pfam" id="PF13539"/>
    </source>
</evidence>
<evidence type="ECO:0000313" key="3">
    <source>
        <dbReference type="EMBL" id="PLR88123.1"/>
    </source>
</evidence>
<evidence type="ECO:0000313" key="4">
    <source>
        <dbReference type="Proteomes" id="UP000234951"/>
    </source>
</evidence>
<dbReference type="Proteomes" id="UP000234951">
    <property type="component" value="Unassembled WGS sequence"/>
</dbReference>
<protein>
    <submittedName>
        <fullName evidence="2">Peptidase M15</fullName>
    </submittedName>
</protein>
<dbReference type="EMBL" id="PGVD01000111">
    <property type="protein sequence ID" value="PLR88123.1"/>
    <property type="molecule type" value="Genomic_DNA"/>
</dbReference>
<dbReference type="GO" id="GO:0008233">
    <property type="term" value="F:peptidase activity"/>
    <property type="evidence" value="ECO:0007669"/>
    <property type="project" value="InterPro"/>
</dbReference>
<dbReference type="InterPro" id="IPR009045">
    <property type="entry name" value="Zn_M74/Hedgehog-like"/>
</dbReference>
<dbReference type="OrthoDB" id="9799970at2"/>
<evidence type="ECO:0000313" key="2">
    <source>
        <dbReference type="EMBL" id="PLR79561.1"/>
    </source>
</evidence>
<dbReference type="RefSeq" id="WP_101579589.1">
    <property type="nucleotide sequence ID" value="NZ_PGVA01000090.1"/>
</dbReference>
<accession>A0A2N5GFR1</accession>
<dbReference type="Pfam" id="PF13539">
    <property type="entry name" value="Peptidase_M15_4"/>
    <property type="match status" value="1"/>
</dbReference>
<sequence>MLKRMANLLLFLLIAVGILLFYNFYSTQVEQTNSTTNLFSKKDAPMPVKLHPLIEDKTNELVTMMADVGISIVITEGFRSIEEQDALYEQGRTAEGDIVTHAKGGESFHNFGLAVDFALETPNGGVIWDMEYDGNGNAKADWMEVVKAAKKLGFEWGGDWQHFKDYPHLQMPLGLTINDLQDGMRPDADEQWLEEAEV</sequence>
<dbReference type="PANTHER" id="PTHR34385">
    <property type="entry name" value="D-ALANYL-D-ALANINE CARBOXYPEPTIDASE"/>
    <property type="match status" value="1"/>
</dbReference>
<dbReference type="AlphaFoldDB" id="A0A2N5GFR1"/>
<dbReference type="Proteomes" id="UP000235114">
    <property type="component" value="Unassembled WGS sequence"/>
</dbReference>
<reference evidence="3 5" key="2">
    <citation type="submission" date="2017-12" db="EMBL/GenBank/DDBJ databases">
        <title>Comparative Functional Genomics of Dry Heat Resistant strains isolated from the Viking Spacecraft.</title>
        <authorList>
            <person name="Seuylemezian A."/>
            <person name="Cooper K."/>
            <person name="Vaishampayan P."/>
        </authorList>
    </citation>
    <scope>NUCLEOTIDE SEQUENCE [LARGE SCALE GENOMIC DNA]</scope>
    <source>
        <strain evidence="3 5">ATCC 29669</strain>
    </source>
</reference>
<dbReference type="InterPro" id="IPR052179">
    <property type="entry name" value="DD-CPase-like"/>
</dbReference>
<evidence type="ECO:0000313" key="5">
    <source>
        <dbReference type="Proteomes" id="UP000235114"/>
    </source>
</evidence>
<dbReference type="InterPro" id="IPR039561">
    <property type="entry name" value="Peptidase_M15C"/>
</dbReference>
<feature type="domain" description="Peptidase M15C" evidence="1">
    <location>
        <begin position="102"/>
        <end position="171"/>
    </location>
</feature>
<proteinExistence type="predicted"/>
<keyword evidence="5" id="KW-1185">Reference proteome</keyword>
<dbReference type="Gene3D" id="3.30.1380.10">
    <property type="match status" value="1"/>
</dbReference>
<dbReference type="SUPFAM" id="SSF55166">
    <property type="entry name" value="Hedgehog/DD-peptidase"/>
    <property type="match status" value="1"/>
</dbReference>
<gene>
    <name evidence="2" type="ORF">CU635_22525</name>
    <name evidence="3" type="ORF">CVD25_23040</name>
</gene>
<comment type="caution">
    <text evidence="2">The sequence shown here is derived from an EMBL/GenBank/DDBJ whole genome shotgun (WGS) entry which is preliminary data.</text>
</comment>
<dbReference type="EMBL" id="PGVA01000090">
    <property type="protein sequence ID" value="PLR79561.1"/>
    <property type="molecule type" value="Genomic_DNA"/>
</dbReference>
<dbReference type="CDD" id="cd14845">
    <property type="entry name" value="L-Ala-D-Glu_peptidase_like"/>
    <property type="match status" value="1"/>
</dbReference>
<organism evidence="2 4">
    <name type="scientific">Bacillus canaveralius</name>
    <dbReference type="NCBI Taxonomy" id="1403243"/>
    <lineage>
        <taxon>Bacteria</taxon>
        <taxon>Bacillati</taxon>
        <taxon>Bacillota</taxon>
        <taxon>Bacilli</taxon>
        <taxon>Bacillales</taxon>
        <taxon>Bacillaceae</taxon>
        <taxon>Bacillus</taxon>
    </lineage>
</organism>